<proteinExistence type="predicted"/>
<feature type="region of interest" description="Disordered" evidence="1">
    <location>
        <begin position="18"/>
        <end position="64"/>
    </location>
</feature>
<accession>A0ABP1Q0A2</accession>
<feature type="region of interest" description="Disordered" evidence="1">
    <location>
        <begin position="90"/>
        <end position="159"/>
    </location>
</feature>
<protein>
    <submittedName>
        <fullName evidence="2">Uncharacterized protein</fullName>
    </submittedName>
</protein>
<dbReference type="EMBL" id="CAXLJM020000014">
    <property type="protein sequence ID" value="CAL8080978.1"/>
    <property type="molecule type" value="Genomic_DNA"/>
</dbReference>
<name>A0ABP1Q0A2_9HEXA</name>
<feature type="compositionally biased region" description="Polar residues" evidence="1">
    <location>
        <begin position="18"/>
        <end position="55"/>
    </location>
</feature>
<feature type="compositionally biased region" description="Basic and acidic residues" evidence="1">
    <location>
        <begin position="444"/>
        <end position="453"/>
    </location>
</feature>
<sequence>MSSSVNYNDLYEEFLNLTSSPTNPNCEDSESEPLQYTQSLTTKASKASPTDNSQLRALLTPPSPISTSYSFPATAFLSLRLITDIEHEGGTRSSDFKMSDSNETSTASNTAASTSGSGRHMPTDTDNSSQNNSQSTYFQNLNPQSGVSSSGAGMQGGLQHNLTSIQNHSVIMDAHQQHQVPIHHHLSPYANQHLQHQLMEGHHHQQAHHINLHQQQNNAHQFSSQFPLPSSHIAHPNVHTNQQNLVPFGMNFNSNVVGNGHQYINNQGGTFALNNHHQLANQQHAHTHQMQQQHTSCFMQHSCMHMQHQPLAALNAPRSPNTVNWMSHQTSVPISGSVGNTYSVMSPGMGSTKVAIPTIHHPALSDPASLPGGLEHLWKNVPVECQRIMTTQDIPDSARSRGYFTVFELLQLKRSLMMRLGCGGVPAPIALKAAAAPLKSTTITKKDKEEGKRASKRGNNQSNNSNETVSGTKPPEEEGYGNGQRYETKEKRQRQPSRHSETNSEETVDADANMEQDVEDPESTYGEQMIAIANIKNEEIVIHTNMPPITGVGVAGAVKDAMNALTSDGNNVSADGDETGVQNDNEEELNAQEQIENAESSHVMDNVESAESNGLSRIPHSQPEAGITGEELPVAMPHTLPPISGILPKKQTQQAPADDSTEPTKDTLAAAPGDENNEVVEEEKERQKQIQLALVPISSSTTTAAPPFTGSSPIIINTSDNPGLFSTPLEFRPQGPSPPFRTSTLVLKLLQIGGYTIRSFSSINPNRIRVLFNNNRMTYECQLPIIRNPNPGSHLMRKILTVDIGFEQISVIKFGTDTLYMRVEGAPLLTLSYSPALEEPPIQALTPLDQTLLEQIERGQLKLSPCHQLYFLNERLVQQLESQFREHPRFRHLLFDDRNSQEASAQKRLKLS</sequence>
<feature type="compositionally biased region" description="Polar residues" evidence="1">
    <location>
        <begin position="457"/>
        <end position="471"/>
    </location>
</feature>
<organism evidence="2 3">
    <name type="scientific">Orchesella dallaii</name>
    <dbReference type="NCBI Taxonomy" id="48710"/>
    <lineage>
        <taxon>Eukaryota</taxon>
        <taxon>Metazoa</taxon>
        <taxon>Ecdysozoa</taxon>
        <taxon>Arthropoda</taxon>
        <taxon>Hexapoda</taxon>
        <taxon>Collembola</taxon>
        <taxon>Entomobryomorpha</taxon>
        <taxon>Entomobryoidea</taxon>
        <taxon>Orchesellidae</taxon>
        <taxon>Orchesellinae</taxon>
        <taxon>Orchesella</taxon>
    </lineage>
</organism>
<evidence type="ECO:0000313" key="3">
    <source>
        <dbReference type="Proteomes" id="UP001642540"/>
    </source>
</evidence>
<keyword evidence="3" id="KW-1185">Reference proteome</keyword>
<gene>
    <name evidence="2" type="ORF">ODALV1_LOCUS4799</name>
</gene>
<feature type="region of interest" description="Disordered" evidence="1">
    <location>
        <begin position="442"/>
        <end position="524"/>
    </location>
</feature>
<evidence type="ECO:0000256" key="1">
    <source>
        <dbReference type="SAM" id="MobiDB-lite"/>
    </source>
</evidence>
<feature type="compositionally biased region" description="Low complexity" evidence="1">
    <location>
        <begin position="101"/>
        <end position="136"/>
    </location>
</feature>
<dbReference type="Proteomes" id="UP001642540">
    <property type="component" value="Unassembled WGS sequence"/>
</dbReference>
<feature type="compositionally biased region" description="Polar residues" evidence="1">
    <location>
        <begin position="137"/>
        <end position="159"/>
    </location>
</feature>
<reference evidence="2 3" key="1">
    <citation type="submission" date="2024-08" db="EMBL/GenBank/DDBJ databases">
        <authorList>
            <person name="Cucini C."/>
            <person name="Frati F."/>
        </authorList>
    </citation>
    <scope>NUCLEOTIDE SEQUENCE [LARGE SCALE GENOMIC DNA]</scope>
</reference>
<feature type="compositionally biased region" description="Basic and acidic residues" evidence="1">
    <location>
        <begin position="90"/>
        <end position="100"/>
    </location>
</feature>
<comment type="caution">
    <text evidence="2">The sequence shown here is derived from an EMBL/GenBank/DDBJ whole genome shotgun (WGS) entry which is preliminary data.</text>
</comment>
<feature type="region of interest" description="Disordered" evidence="1">
    <location>
        <begin position="635"/>
        <end position="687"/>
    </location>
</feature>
<feature type="compositionally biased region" description="Acidic residues" evidence="1">
    <location>
        <begin position="503"/>
        <end position="522"/>
    </location>
</feature>
<evidence type="ECO:0000313" key="2">
    <source>
        <dbReference type="EMBL" id="CAL8080978.1"/>
    </source>
</evidence>